<dbReference type="AlphaFoldDB" id="A0A8J5I4U4"/>
<reference evidence="1" key="1">
    <citation type="submission" date="2021-01" db="EMBL/GenBank/DDBJ databases">
        <title>Phytophthora aleatoria, a newly-described species from Pinus radiata is distinct from Phytophthora cactorum isolates based on comparative genomics.</title>
        <authorList>
            <person name="Mcdougal R."/>
            <person name="Panda P."/>
            <person name="Williams N."/>
            <person name="Studholme D.J."/>
        </authorList>
    </citation>
    <scope>NUCLEOTIDE SEQUENCE</scope>
    <source>
        <strain evidence="1">NZFS 4037</strain>
    </source>
</reference>
<dbReference type="PANTHER" id="PTHR37067:SF3">
    <property type="entry name" value="PX DOMAIN-CONTAINING PROTEIN"/>
    <property type="match status" value="1"/>
</dbReference>
<dbReference type="EMBL" id="JAENGY010001872">
    <property type="protein sequence ID" value="KAG6946471.1"/>
    <property type="molecule type" value="Genomic_DNA"/>
</dbReference>
<evidence type="ECO:0000313" key="2">
    <source>
        <dbReference type="Proteomes" id="UP000709295"/>
    </source>
</evidence>
<organism evidence="1 2">
    <name type="scientific">Phytophthora aleatoria</name>
    <dbReference type="NCBI Taxonomy" id="2496075"/>
    <lineage>
        <taxon>Eukaryota</taxon>
        <taxon>Sar</taxon>
        <taxon>Stramenopiles</taxon>
        <taxon>Oomycota</taxon>
        <taxon>Peronosporomycetes</taxon>
        <taxon>Peronosporales</taxon>
        <taxon>Peronosporaceae</taxon>
        <taxon>Phytophthora</taxon>
    </lineage>
</organism>
<gene>
    <name evidence="1" type="ORF">JG688_00016024</name>
</gene>
<protein>
    <submittedName>
        <fullName evidence="1">Uncharacterized protein</fullName>
    </submittedName>
</protein>
<evidence type="ECO:0000313" key="1">
    <source>
        <dbReference type="EMBL" id="KAG6946471.1"/>
    </source>
</evidence>
<proteinExistence type="predicted"/>
<accession>A0A8J5I4U4</accession>
<name>A0A8J5I4U4_9STRA</name>
<dbReference type="PANTHER" id="PTHR37067">
    <property type="entry name" value="PX DOMAIN-CONTAINING PROTEIN"/>
    <property type="match status" value="1"/>
</dbReference>
<keyword evidence="2" id="KW-1185">Reference proteome</keyword>
<sequence>MPRGLKTPFQQGHDIKYVLEISERHPVTSAVLAVACKFCIKFGREAMPGASK</sequence>
<dbReference type="Proteomes" id="UP000709295">
    <property type="component" value="Unassembled WGS sequence"/>
</dbReference>
<comment type="caution">
    <text evidence="1">The sequence shown here is derived from an EMBL/GenBank/DDBJ whole genome shotgun (WGS) entry which is preliminary data.</text>
</comment>